<dbReference type="EMBL" id="CAMPGE010028256">
    <property type="protein sequence ID" value="CAI2385794.1"/>
    <property type="molecule type" value="Genomic_DNA"/>
</dbReference>
<keyword evidence="3" id="KW-1185">Reference proteome</keyword>
<evidence type="ECO:0000313" key="2">
    <source>
        <dbReference type="EMBL" id="CAI2385794.1"/>
    </source>
</evidence>
<protein>
    <recommendedName>
        <fullName evidence="4">Phosphatidylinositol-4-phosphate 5-kinase</fullName>
    </recommendedName>
</protein>
<organism evidence="2 3">
    <name type="scientific">Euplotes crassus</name>
    <dbReference type="NCBI Taxonomy" id="5936"/>
    <lineage>
        <taxon>Eukaryota</taxon>
        <taxon>Sar</taxon>
        <taxon>Alveolata</taxon>
        <taxon>Ciliophora</taxon>
        <taxon>Intramacronucleata</taxon>
        <taxon>Spirotrichea</taxon>
        <taxon>Hypotrichia</taxon>
        <taxon>Euplotida</taxon>
        <taxon>Euplotidae</taxon>
        <taxon>Moneuplotes</taxon>
    </lineage>
</organism>
<dbReference type="Gene3D" id="2.20.110.10">
    <property type="entry name" value="Histone H3 K4-specific methyltransferase SET7/9 N-terminal domain"/>
    <property type="match status" value="2"/>
</dbReference>
<dbReference type="PANTHER" id="PTHR43215">
    <property type="entry name" value="RADIAL SPOKE HEAD 1 HOMOLOG"/>
    <property type="match status" value="1"/>
</dbReference>
<accession>A0AAD1Y6X4</accession>
<dbReference type="AlphaFoldDB" id="A0AAD1Y6X4"/>
<dbReference type="SMART" id="SM00698">
    <property type="entry name" value="MORN"/>
    <property type="match status" value="7"/>
</dbReference>
<dbReference type="Pfam" id="PF02493">
    <property type="entry name" value="MORN"/>
    <property type="match status" value="7"/>
</dbReference>
<dbReference type="InterPro" id="IPR003409">
    <property type="entry name" value="MORN"/>
</dbReference>
<dbReference type="PANTHER" id="PTHR43215:SF14">
    <property type="entry name" value="RADIAL SPOKE HEAD 1 HOMOLOG"/>
    <property type="match status" value="1"/>
</dbReference>
<keyword evidence="1" id="KW-0677">Repeat</keyword>
<name>A0AAD1Y6X4_EUPCR</name>
<reference evidence="2" key="1">
    <citation type="submission" date="2023-07" db="EMBL/GenBank/DDBJ databases">
        <authorList>
            <consortium name="AG Swart"/>
            <person name="Singh M."/>
            <person name="Singh A."/>
            <person name="Seah K."/>
            <person name="Emmerich C."/>
        </authorList>
    </citation>
    <scope>NUCLEOTIDE SEQUENCE</scope>
    <source>
        <strain evidence="2">DP1</strain>
    </source>
</reference>
<dbReference type="GO" id="GO:0005829">
    <property type="term" value="C:cytosol"/>
    <property type="evidence" value="ECO:0007669"/>
    <property type="project" value="TreeGrafter"/>
</dbReference>
<evidence type="ECO:0000256" key="1">
    <source>
        <dbReference type="ARBA" id="ARBA00022737"/>
    </source>
</evidence>
<evidence type="ECO:0000313" key="3">
    <source>
        <dbReference type="Proteomes" id="UP001295684"/>
    </source>
</evidence>
<comment type="caution">
    <text evidence="2">The sequence shown here is derived from an EMBL/GenBank/DDBJ whole genome shotgun (WGS) entry which is preliminary data.</text>
</comment>
<proteinExistence type="predicted"/>
<dbReference type="SUPFAM" id="SSF82185">
    <property type="entry name" value="Histone H3 K4-specific methyltransferase SET7/9 N-terminal domain"/>
    <property type="match status" value="3"/>
</dbReference>
<gene>
    <name evidence="2" type="ORF">ECRASSUSDP1_LOCUS27380</name>
</gene>
<sequence>MKICNILVKSGLEPKDKIPTPCENKGEFYSHKTYYNSTSVPKIKVKKHNVENIRKTKENFFKLIHHLRDQKVANKRINHSIDPGTLNYSKLSVSSRRNLSKVGSRHSSLDGYHSQAFRLSNKAQRVSLIQKVKRSITTAPSSAFPDYNNKSDIPFGSNKSGSKACNPGNKPWKCIYNSLQRFNIREKRPRYRPRKDFPRVDTMPQMQAANRLNAHSESFSVKDHFSLLEKTLYNGRADYFDNDSPRLSMNVIFHQTQKYLTATCKARLEQVVKLTKFINLLNLPKHFKMFLHEAKELLVWLPNASKPKKFVDKAGFQINAIGDLFKPTEDQRDGLVQGFLLNYKSQLIYGKFCDGYLQNYEAQILYVEGQFYKGDIRMNNQHHIKPENSSDDSESGEKSIRLRPVDNFDDGYNFSRVGQSYLKDISGWEYIGHFINDRMEGHGIHIDRAGNRYMTVNRQNPKNPNSECGFFSDGKIYGECEVQYRNGDEYHGELKNFLKHGYGKMKYTQLGCQEARAGLYAGFWKHDKREAKGKMKFSDGSCFDGVWKADRKHKGTMYEANKHKYTGYFLNDKYHGKGRLKLADGDIIEGMFANGEIHHKATITYKTGNVFHGKVVDNKMTDFGTLVYNNGDVYEGQLHQGLKHGFGKLQTHSNDIYRGTFRNDLKEGTGAEFMSIEGEYYQGDFVEDKRQGYGKSYNFNRELRDGLWDTGKFIGDVKSNAFTTLQFNRLIDKLKHEDGQRRVYIYK</sequence>
<dbReference type="Proteomes" id="UP001295684">
    <property type="component" value="Unassembled WGS sequence"/>
</dbReference>
<evidence type="ECO:0008006" key="4">
    <source>
        <dbReference type="Google" id="ProtNLM"/>
    </source>
</evidence>